<dbReference type="InterPro" id="IPR036844">
    <property type="entry name" value="Hint_dom_sf"/>
</dbReference>
<evidence type="ECO:0000256" key="2">
    <source>
        <dbReference type="ARBA" id="ARBA00022525"/>
    </source>
</evidence>
<feature type="region of interest" description="Disordered" evidence="3">
    <location>
        <begin position="561"/>
        <end position="594"/>
    </location>
</feature>
<dbReference type="Pfam" id="PF13403">
    <property type="entry name" value="Hint_2"/>
    <property type="match status" value="1"/>
</dbReference>
<dbReference type="EMBL" id="JBEHHI010000001">
    <property type="protein sequence ID" value="MEX5726847.1"/>
    <property type="molecule type" value="Genomic_DNA"/>
</dbReference>
<dbReference type="InterPro" id="IPR018511">
    <property type="entry name" value="Hemolysin-typ_Ca-bd_CS"/>
</dbReference>
<name>A0ABV3XNF7_9RHOB</name>
<dbReference type="InterPro" id="IPR028992">
    <property type="entry name" value="Hedgehog/Intein_dom"/>
</dbReference>
<evidence type="ECO:0000313" key="6">
    <source>
        <dbReference type="Proteomes" id="UP001560019"/>
    </source>
</evidence>
<feature type="region of interest" description="Disordered" evidence="3">
    <location>
        <begin position="167"/>
        <end position="216"/>
    </location>
</feature>
<keyword evidence="6" id="KW-1185">Reference proteome</keyword>
<sequence length="860" mass="87218">MATYDLEFYAVNPAALIPTGSGGTFTWTRPSTFDGSATVTDNESGIEGLTLDDDSNGGETATANVTLGGNTSTGTTVDAELVWSVRDTVSGEVFQIVQFDVEGGAAAGDYLLSEQALVQGRTYEVVSFNSNPDAAGGDASFDYTDFAAEAAEYDRVVDGSAAADTIDASYAGDPEGDQVDDGSGGGAGFDDIIDGRGGDDTVSAGEGDDTIFGGEGQDTLSGGAGADTIYGDGPAATSTTETLNWTAYGADGSDVSGGFTADTGDIRVDVSFTPEPSLDFVEIDSANMYVGAGESFGTNSSILIASGSGTGSGGIATLNLDFSADTGSGLADEVENVRFRVNDVDWQPNDHRDAVTVNAYDAEGNVVPVTLTLGGTDTLSGNTVTADDNADATDAVGGSVLVEIAGPVARIEVYYENVGTGAAGVWVTDVEFDTVPIAGDDDTIDGGAGDDTLYGGAGADTFTVSDGFGTDTVQGGETGDDADTLDASALGTGLTGAYTGDEAGSLSDGTNSVTFSEIEALILTDQDDTVDASLDTVGLDITAGGGADTITGGSGDDLIDGGAGDDTLDGGAGADTLSGGAGDDTITLGQGDSATGGGGDDMFLIADYGEAGAGTIDIVGGEDDETLGDTLDFQGLLVLGSVTYTNTDDAAGGLSGSATLTDGTLVNFSEIESIICFTAGTGILTPRGERPVETLRPGDLVITADAGPQPIRWVGARTVAAEGKLAPIRIARGLMDNHADLMVSPQHRMLFEGYQAQLLFNSHQVLVPAKHLVDYHAVCPEPGGEVTYVHLLFDRHQIVFANGARSESFHPGQLGLDAIAPAARQELLALFPDLRSDIGTYGPAVRPSLRRFEARALMAA</sequence>
<evidence type="ECO:0000256" key="3">
    <source>
        <dbReference type="SAM" id="MobiDB-lite"/>
    </source>
</evidence>
<keyword evidence="2" id="KW-0964">Secreted</keyword>
<dbReference type="Pfam" id="PF00353">
    <property type="entry name" value="HemolysinCabind"/>
    <property type="match status" value="3"/>
</dbReference>
<accession>A0ABV3XNF7</accession>
<dbReference type="PANTHER" id="PTHR38340:SF1">
    <property type="entry name" value="S-LAYER PROTEIN"/>
    <property type="match status" value="1"/>
</dbReference>
<gene>
    <name evidence="5" type="ORF">Ga0609869_000200</name>
</gene>
<dbReference type="InterPro" id="IPR001343">
    <property type="entry name" value="Hemolysn_Ca-bd"/>
</dbReference>
<protein>
    <submittedName>
        <fullName evidence="5">Ca2+-binding RTX toxin-like protein</fullName>
    </submittedName>
</protein>
<dbReference type="RefSeq" id="WP_125404292.1">
    <property type="nucleotide sequence ID" value="NZ_JBEHHI010000001.1"/>
</dbReference>
<dbReference type="Gene3D" id="2.170.16.10">
    <property type="entry name" value="Hedgehog/Intein (Hint) domain"/>
    <property type="match status" value="1"/>
</dbReference>
<proteinExistence type="predicted"/>
<comment type="caution">
    <text evidence="5">The sequence shown here is derived from an EMBL/GenBank/DDBJ whole genome shotgun (WGS) entry which is preliminary data.</text>
</comment>
<dbReference type="Proteomes" id="UP001560019">
    <property type="component" value="Unassembled WGS sequence"/>
</dbReference>
<comment type="subcellular location">
    <subcellularLocation>
        <location evidence="1">Secreted</location>
    </subcellularLocation>
</comment>
<feature type="domain" description="Hedgehog/Intein (Hint)" evidence="4">
    <location>
        <begin position="675"/>
        <end position="813"/>
    </location>
</feature>
<dbReference type="SUPFAM" id="SSF51294">
    <property type="entry name" value="Hedgehog/intein (Hint) domain"/>
    <property type="match status" value="1"/>
</dbReference>
<dbReference type="PANTHER" id="PTHR38340">
    <property type="entry name" value="S-LAYER PROTEIN"/>
    <property type="match status" value="1"/>
</dbReference>
<dbReference type="Gene3D" id="2.150.10.10">
    <property type="entry name" value="Serralysin-like metalloprotease, C-terminal"/>
    <property type="match status" value="3"/>
</dbReference>
<organism evidence="5 6">
    <name type="scientific">Rhodovulum iodosum</name>
    <dbReference type="NCBI Taxonomy" id="68291"/>
    <lineage>
        <taxon>Bacteria</taxon>
        <taxon>Pseudomonadati</taxon>
        <taxon>Pseudomonadota</taxon>
        <taxon>Alphaproteobacteria</taxon>
        <taxon>Rhodobacterales</taxon>
        <taxon>Paracoccaceae</taxon>
        <taxon>Rhodovulum</taxon>
    </lineage>
</organism>
<dbReference type="InterPro" id="IPR050557">
    <property type="entry name" value="RTX_toxin/Mannuronan_C5-epim"/>
</dbReference>
<evidence type="ECO:0000256" key="1">
    <source>
        <dbReference type="ARBA" id="ARBA00004613"/>
    </source>
</evidence>
<dbReference type="InterPro" id="IPR011049">
    <property type="entry name" value="Serralysin-like_metalloprot_C"/>
</dbReference>
<evidence type="ECO:0000313" key="5">
    <source>
        <dbReference type="EMBL" id="MEX5726847.1"/>
    </source>
</evidence>
<dbReference type="PROSITE" id="PS00330">
    <property type="entry name" value="HEMOLYSIN_CALCIUM"/>
    <property type="match status" value="5"/>
</dbReference>
<dbReference type="SUPFAM" id="SSF51120">
    <property type="entry name" value="beta-Roll"/>
    <property type="match status" value="3"/>
</dbReference>
<reference evidence="5 6" key="1">
    <citation type="submission" date="2024-06" db="EMBL/GenBank/DDBJ databases">
        <title>Genome of Rhodovulum iodosum, a marine photoferrotroph.</title>
        <authorList>
            <person name="Bianchini G."/>
            <person name="Nikeleit V."/>
            <person name="Kappler A."/>
            <person name="Bryce C."/>
            <person name="Sanchez-Baracaldo P."/>
        </authorList>
    </citation>
    <scope>NUCLEOTIDE SEQUENCE [LARGE SCALE GENOMIC DNA]</scope>
    <source>
        <strain evidence="5 6">UT/N1</strain>
    </source>
</reference>
<dbReference type="PRINTS" id="PR00313">
    <property type="entry name" value="CABNDNGRPT"/>
</dbReference>
<evidence type="ECO:0000259" key="4">
    <source>
        <dbReference type="Pfam" id="PF13403"/>
    </source>
</evidence>